<reference evidence="12" key="1">
    <citation type="journal article" date="2019" name="Int. J. Syst. Evol. Microbiol.">
        <title>The Global Catalogue of Microorganisms (GCM) 10K type strain sequencing project: providing services to taxonomists for standard genome sequencing and annotation.</title>
        <authorList>
            <consortium name="The Broad Institute Genomics Platform"/>
            <consortium name="The Broad Institute Genome Sequencing Center for Infectious Disease"/>
            <person name="Wu L."/>
            <person name="Ma J."/>
        </authorList>
    </citation>
    <scope>NUCLEOTIDE SEQUENCE [LARGE SCALE GENOMIC DNA]</scope>
    <source>
        <strain evidence="12">TBRC 7912</strain>
    </source>
</reference>
<dbReference type="Gene3D" id="1.10.510.10">
    <property type="entry name" value="Transferase(Phosphotransferase) domain 1"/>
    <property type="match status" value="1"/>
</dbReference>
<feature type="region of interest" description="Disordered" evidence="8">
    <location>
        <begin position="726"/>
        <end position="767"/>
    </location>
</feature>
<evidence type="ECO:0000256" key="5">
    <source>
        <dbReference type="ARBA" id="ARBA00022777"/>
    </source>
</evidence>
<keyword evidence="6 7" id="KW-0067">ATP-binding</keyword>
<keyword evidence="12" id="KW-1185">Reference proteome</keyword>
<dbReference type="PANTHER" id="PTHR43289:SF6">
    <property type="entry name" value="SERINE_THREONINE-PROTEIN KINASE NEKL-3"/>
    <property type="match status" value="1"/>
</dbReference>
<evidence type="ECO:0000256" key="3">
    <source>
        <dbReference type="ARBA" id="ARBA00022679"/>
    </source>
</evidence>
<feature type="transmembrane region" description="Helical" evidence="9">
    <location>
        <begin position="315"/>
        <end position="334"/>
    </location>
</feature>
<dbReference type="PROSITE" id="PS00107">
    <property type="entry name" value="PROTEIN_KINASE_ATP"/>
    <property type="match status" value="1"/>
</dbReference>
<evidence type="ECO:0000256" key="6">
    <source>
        <dbReference type="ARBA" id="ARBA00022840"/>
    </source>
</evidence>
<evidence type="ECO:0000313" key="11">
    <source>
        <dbReference type="EMBL" id="MFC3981444.1"/>
    </source>
</evidence>
<dbReference type="EC" id="2.7.11.1" evidence="1"/>
<organism evidence="11 12">
    <name type="scientific">Streptosporangium jomthongense</name>
    <dbReference type="NCBI Taxonomy" id="1193683"/>
    <lineage>
        <taxon>Bacteria</taxon>
        <taxon>Bacillati</taxon>
        <taxon>Actinomycetota</taxon>
        <taxon>Actinomycetes</taxon>
        <taxon>Streptosporangiales</taxon>
        <taxon>Streptosporangiaceae</taxon>
        <taxon>Streptosporangium</taxon>
    </lineage>
</organism>
<keyword evidence="4 7" id="KW-0547">Nucleotide-binding</keyword>
<dbReference type="SUPFAM" id="SSF56112">
    <property type="entry name" value="Protein kinase-like (PK-like)"/>
    <property type="match status" value="1"/>
</dbReference>
<name>A0ABV8EZJ1_9ACTN</name>
<proteinExistence type="predicted"/>
<gene>
    <name evidence="11" type="ORF">ACFOYY_14995</name>
</gene>
<dbReference type="CDD" id="cd14014">
    <property type="entry name" value="STKc_PknB_like"/>
    <property type="match status" value="1"/>
</dbReference>
<keyword evidence="9" id="KW-0812">Transmembrane</keyword>
<comment type="caution">
    <text evidence="11">The sequence shown here is derived from an EMBL/GenBank/DDBJ whole genome shotgun (WGS) entry which is preliminary data.</text>
</comment>
<dbReference type="RefSeq" id="WP_386190091.1">
    <property type="nucleotide sequence ID" value="NZ_JBHSBC010000014.1"/>
</dbReference>
<evidence type="ECO:0000256" key="1">
    <source>
        <dbReference type="ARBA" id="ARBA00012513"/>
    </source>
</evidence>
<dbReference type="InterPro" id="IPR008271">
    <property type="entry name" value="Ser/Thr_kinase_AS"/>
</dbReference>
<feature type="compositionally biased region" description="Polar residues" evidence="8">
    <location>
        <begin position="726"/>
        <end position="736"/>
    </location>
</feature>
<feature type="region of interest" description="Disordered" evidence="8">
    <location>
        <begin position="344"/>
        <end position="435"/>
    </location>
</feature>
<feature type="binding site" evidence="7">
    <location>
        <position position="34"/>
    </location>
    <ligand>
        <name>ATP</name>
        <dbReference type="ChEBI" id="CHEBI:30616"/>
    </ligand>
</feature>
<sequence length="767" mass="80306">MVPGYHEVRDLGAGGGGRVVLATYTATGAYVAIKYLNTALRGDHRFLARFREEARVMVELYDPNVVQFYEYYEDTRDAAIVMELVDGVSLRRILAEHGTTSPEAALVVLKGSLLGLAFAHSSGIVHRDYKPENVLIQADGASKLTDFGIAARTGASDAPQGTPPYMAPEQWAGHPATPASDVYAATCVLFECLTGHRPYRAENGAALMHQHQRAPIPIEAVPSSVRGLVARGMAKNPADRPATAEAFVLELEAAATAAYGPEWEQRGRRHLAELATLLALSFPLARPAQRASTSLASTVLGRGGGRRRPRLGPRLLAGVVVITVAVTVGLVASGRSADRLSANSIFTPPAHVPGAGKTPPDGAGGSPPPEPARPPVKRPHTGTERTSARSESTPPKAHPTPRRTPTSSPSARPTPITDPSRTPSPTPTSSPGVDDLAITRFDAGGATLSLRSSTPASVVLTVSFAQGEERDDLTKVATRSFTLRGNGVHSQPVPYAFTAPACEQTLYRRVTASTSPRFSGGELSRTVEVRGGPCPAPEVRNAEITSWDGETAVVKVRAGGPGRVRLTASFTRKDDEGGVSTLDTVTRTLSGETGYSVELPAPPAEVPCGGRAVLGVTVTTDRPAGNGAQYAQTVVEGEECAPPAVTITSFDGTSVGFRVRASGTSPVTVRLAFTQQVPGADGGTTGSAKTIELSGRTDYTRTVTGEFATLPECGQYARRTVTITTVPAGESRSSQARVDLPPCEQEPGPSDPSEAPQDVPSVPGEPG</sequence>
<evidence type="ECO:0000259" key="10">
    <source>
        <dbReference type="PROSITE" id="PS50011"/>
    </source>
</evidence>
<evidence type="ECO:0000256" key="2">
    <source>
        <dbReference type="ARBA" id="ARBA00022527"/>
    </source>
</evidence>
<keyword evidence="2" id="KW-0723">Serine/threonine-protein kinase</keyword>
<evidence type="ECO:0000256" key="8">
    <source>
        <dbReference type="SAM" id="MobiDB-lite"/>
    </source>
</evidence>
<dbReference type="InterPro" id="IPR011009">
    <property type="entry name" value="Kinase-like_dom_sf"/>
</dbReference>
<keyword evidence="9" id="KW-1133">Transmembrane helix</keyword>
<dbReference type="PROSITE" id="PS00108">
    <property type="entry name" value="PROTEIN_KINASE_ST"/>
    <property type="match status" value="1"/>
</dbReference>
<dbReference type="InterPro" id="IPR017441">
    <property type="entry name" value="Protein_kinase_ATP_BS"/>
</dbReference>
<evidence type="ECO:0000256" key="4">
    <source>
        <dbReference type="ARBA" id="ARBA00022741"/>
    </source>
</evidence>
<dbReference type="GO" id="GO:0004674">
    <property type="term" value="F:protein serine/threonine kinase activity"/>
    <property type="evidence" value="ECO:0007669"/>
    <property type="project" value="UniProtKB-EC"/>
</dbReference>
<protein>
    <recommendedName>
        <fullName evidence="1">non-specific serine/threonine protein kinase</fullName>
        <ecNumber evidence="1">2.7.11.1</ecNumber>
    </recommendedName>
</protein>
<dbReference type="Pfam" id="PF00069">
    <property type="entry name" value="Pkinase"/>
    <property type="match status" value="1"/>
</dbReference>
<dbReference type="PROSITE" id="PS50011">
    <property type="entry name" value="PROTEIN_KINASE_DOM"/>
    <property type="match status" value="1"/>
</dbReference>
<dbReference type="Proteomes" id="UP001595698">
    <property type="component" value="Unassembled WGS sequence"/>
</dbReference>
<keyword evidence="9" id="KW-0472">Membrane</keyword>
<keyword evidence="5 11" id="KW-0418">Kinase</keyword>
<evidence type="ECO:0000256" key="9">
    <source>
        <dbReference type="SAM" id="Phobius"/>
    </source>
</evidence>
<dbReference type="InterPro" id="IPR000719">
    <property type="entry name" value="Prot_kinase_dom"/>
</dbReference>
<dbReference type="PANTHER" id="PTHR43289">
    <property type="entry name" value="MITOGEN-ACTIVATED PROTEIN KINASE KINASE KINASE 20-RELATED"/>
    <property type="match status" value="1"/>
</dbReference>
<feature type="compositionally biased region" description="Low complexity" evidence="8">
    <location>
        <begin position="403"/>
        <end position="421"/>
    </location>
</feature>
<evidence type="ECO:0000256" key="7">
    <source>
        <dbReference type="PROSITE-ProRule" id="PRU10141"/>
    </source>
</evidence>
<dbReference type="EMBL" id="JBHSBC010000014">
    <property type="protein sequence ID" value="MFC3981444.1"/>
    <property type="molecule type" value="Genomic_DNA"/>
</dbReference>
<evidence type="ECO:0000313" key="12">
    <source>
        <dbReference type="Proteomes" id="UP001595698"/>
    </source>
</evidence>
<keyword evidence="3 11" id="KW-0808">Transferase</keyword>
<accession>A0ABV8EZJ1</accession>
<feature type="domain" description="Protein kinase" evidence="10">
    <location>
        <begin position="5"/>
        <end position="252"/>
    </location>
</feature>